<dbReference type="AlphaFoldDB" id="A0A815UGI3"/>
<dbReference type="Gene3D" id="2.170.140.10">
    <property type="entry name" value="Chitin binding domain"/>
    <property type="match status" value="1"/>
</dbReference>
<feature type="domain" description="Chitin-binding type-2" evidence="5">
    <location>
        <begin position="20"/>
        <end position="80"/>
    </location>
</feature>
<keyword evidence="1 4" id="KW-0732">Signal</keyword>
<gene>
    <name evidence="6" type="ORF">EDS130_LOCUS43963</name>
</gene>
<comment type="caution">
    <text evidence="6">The sequence shown here is derived from an EMBL/GenBank/DDBJ whole genome shotgun (WGS) entry which is preliminary data.</text>
</comment>
<reference evidence="6" key="1">
    <citation type="submission" date="2021-02" db="EMBL/GenBank/DDBJ databases">
        <authorList>
            <person name="Nowell W R."/>
        </authorList>
    </citation>
    <scope>NUCLEOTIDE SEQUENCE</scope>
</reference>
<proteinExistence type="predicted"/>
<dbReference type="EMBL" id="CAJNOJ010000784">
    <property type="protein sequence ID" value="CAF1522328.1"/>
    <property type="molecule type" value="Genomic_DNA"/>
</dbReference>
<dbReference type="Pfam" id="PF01607">
    <property type="entry name" value="CBM_14"/>
    <property type="match status" value="1"/>
</dbReference>
<dbReference type="PANTHER" id="PTHR10680">
    <property type="entry name" value="PEPTIDYL-GLYCINE ALPHA-AMIDATING MONOOXYGENASE"/>
    <property type="match status" value="1"/>
</dbReference>
<dbReference type="SMART" id="SM00494">
    <property type="entry name" value="ChtBD2"/>
    <property type="match status" value="1"/>
</dbReference>
<dbReference type="InterPro" id="IPR011042">
    <property type="entry name" value="6-blade_b-propeller_TolB-like"/>
</dbReference>
<dbReference type="InterPro" id="IPR002557">
    <property type="entry name" value="Chitin-bd_dom"/>
</dbReference>
<evidence type="ECO:0000313" key="6">
    <source>
        <dbReference type="EMBL" id="CAF1522328.1"/>
    </source>
</evidence>
<name>A0A815UGI3_ADIRI</name>
<dbReference type="GO" id="GO:0008061">
    <property type="term" value="F:chitin binding"/>
    <property type="evidence" value="ECO:0007669"/>
    <property type="project" value="InterPro"/>
</dbReference>
<evidence type="ECO:0000313" key="7">
    <source>
        <dbReference type="Proteomes" id="UP000663852"/>
    </source>
</evidence>
<evidence type="ECO:0000259" key="5">
    <source>
        <dbReference type="PROSITE" id="PS50940"/>
    </source>
</evidence>
<dbReference type="PROSITE" id="PS50940">
    <property type="entry name" value="CHIT_BIND_II"/>
    <property type="match status" value="1"/>
</dbReference>
<accession>A0A815UGI3</accession>
<dbReference type="Pfam" id="PF01436">
    <property type="entry name" value="NHL"/>
    <property type="match status" value="1"/>
</dbReference>
<dbReference type="SUPFAM" id="SSF101898">
    <property type="entry name" value="NHL repeat"/>
    <property type="match status" value="1"/>
</dbReference>
<dbReference type="InterPro" id="IPR001258">
    <property type="entry name" value="NHL_repeat"/>
</dbReference>
<dbReference type="Gene3D" id="2.120.10.30">
    <property type="entry name" value="TolB, C-terminal domain"/>
    <property type="match status" value="2"/>
</dbReference>
<evidence type="ECO:0000256" key="1">
    <source>
        <dbReference type="ARBA" id="ARBA00022729"/>
    </source>
</evidence>
<evidence type="ECO:0000256" key="3">
    <source>
        <dbReference type="ARBA" id="ARBA00023180"/>
    </source>
</evidence>
<dbReference type="CDD" id="cd05819">
    <property type="entry name" value="NHL"/>
    <property type="match status" value="1"/>
</dbReference>
<evidence type="ECO:0000256" key="4">
    <source>
        <dbReference type="SAM" id="SignalP"/>
    </source>
</evidence>
<feature type="signal peptide" evidence="4">
    <location>
        <begin position="1"/>
        <end position="20"/>
    </location>
</feature>
<dbReference type="GO" id="GO:0005576">
    <property type="term" value="C:extracellular region"/>
    <property type="evidence" value="ECO:0007669"/>
    <property type="project" value="InterPro"/>
</dbReference>
<dbReference type="OrthoDB" id="6020543at2759"/>
<dbReference type="Proteomes" id="UP000663852">
    <property type="component" value="Unassembled WGS sequence"/>
</dbReference>
<organism evidence="6 7">
    <name type="scientific">Adineta ricciae</name>
    <name type="common">Rotifer</name>
    <dbReference type="NCBI Taxonomy" id="249248"/>
    <lineage>
        <taxon>Eukaryota</taxon>
        <taxon>Metazoa</taxon>
        <taxon>Spiralia</taxon>
        <taxon>Gnathifera</taxon>
        <taxon>Rotifera</taxon>
        <taxon>Eurotatoria</taxon>
        <taxon>Bdelloidea</taxon>
        <taxon>Adinetida</taxon>
        <taxon>Adinetidae</taxon>
        <taxon>Adineta</taxon>
    </lineage>
</organism>
<dbReference type="SUPFAM" id="SSF57625">
    <property type="entry name" value="Invertebrate chitin-binding proteins"/>
    <property type="match status" value="1"/>
</dbReference>
<protein>
    <recommendedName>
        <fullName evidence="5">Chitin-binding type-2 domain-containing protein</fullName>
    </recommendedName>
</protein>
<evidence type="ECO:0000256" key="2">
    <source>
        <dbReference type="ARBA" id="ARBA00022737"/>
    </source>
</evidence>
<feature type="chain" id="PRO_5032602950" description="Chitin-binding type-2 domain-containing protein" evidence="4">
    <location>
        <begin position="21"/>
        <end position="404"/>
    </location>
</feature>
<dbReference type="PANTHER" id="PTHR10680:SF28">
    <property type="entry name" value="SMP-30_GLUCONOLACTONASE_LRE-LIKE REGION DOMAIN-CONTAINING PROTEIN"/>
    <property type="match status" value="1"/>
</dbReference>
<keyword evidence="2" id="KW-0677">Repeat</keyword>
<dbReference type="InterPro" id="IPR036508">
    <property type="entry name" value="Chitin-bd_dom_sf"/>
</dbReference>
<keyword evidence="3" id="KW-0325">Glycoprotein</keyword>
<sequence>MKLILIISYLFLHFQSIVYGFLCISDGLFGNPDDKHSFYQCSFGTAFLMPCPATLVWNQDKYVCDWDKPSPPLLPSSCDSNPIKNCRETSQWTSDGIAFVGKDSKWGSDSQHLGSPFGLFIDVEHGNNVYVADVDNHRIQKFLRGSLDNGGITVAGGNGKGNASNQLAEPRAIYVDKNENVYIVDNDNYRIQLWKKDAKEGITIAGGNGKGIELNQIGASQGLFVHEKTNTLYISDFYNDRVVKWDSKTNQGIIVAGGNRGGKNSNQLSMPRGIFVDDCENIYIADLFNHRIQLWKKDAKEGITVAGGNGMERNTNQLNNPWDVKVDQFKNIYIVDTDNARIVKWTQNQTFGQIIVGGNGSGNKPNQFRAAHGLALDKEGNIFVSERLNARIQMFQIDQKTNSC</sequence>